<protein>
    <submittedName>
        <fullName evidence="2">Uncharacterized protein</fullName>
    </submittedName>
</protein>
<keyword evidence="1" id="KW-0472">Membrane</keyword>
<organism evidence="2 3">
    <name type="scientific">Paenibacillus aurantius</name>
    <dbReference type="NCBI Taxonomy" id="2918900"/>
    <lineage>
        <taxon>Bacteria</taxon>
        <taxon>Bacillati</taxon>
        <taxon>Bacillota</taxon>
        <taxon>Bacilli</taxon>
        <taxon>Bacillales</taxon>
        <taxon>Paenibacillaceae</taxon>
        <taxon>Paenibacillus</taxon>
    </lineage>
</organism>
<evidence type="ECO:0000313" key="3">
    <source>
        <dbReference type="Proteomes" id="UP001305702"/>
    </source>
</evidence>
<dbReference type="KEGG" id="paun:MJA45_06985"/>
<keyword evidence="1" id="KW-0812">Transmembrane</keyword>
<reference evidence="2 3" key="1">
    <citation type="submission" date="2022-02" db="EMBL/GenBank/DDBJ databases">
        <title>Paenibacillus sp. MBLB1776 Whole Genome Shotgun Sequencing.</title>
        <authorList>
            <person name="Hwang C.Y."/>
            <person name="Cho E.-S."/>
            <person name="Seo M.-J."/>
        </authorList>
    </citation>
    <scope>NUCLEOTIDE SEQUENCE [LARGE SCALE GENOMIC DNA]</scope>
    <source>
        <strain evidence="2 3">MBLB1776</strain>
    </source>
</reference>
<feature type="transmembrane region" description="Helical" evidence="1">
    <location>
        <begin position="31"/>
        <end position="57"/>
    </location>
</feature>
<dbReference type="RefSeq" id="WP_315606550.1">
    <property type="nucleotide sequence ID" value="NZ_CP130318.1"/>
</dbReference>
<name>A0AA96LFF3_9BACL</name>
<proteinExistence type="predicted"/>
<dbReference type="AlphaFoldDB" id="A0AA96LFF3"/>
<keyword evidence="1" id="KW-1133">Transmembrane helix</keyword>
<dbReference type="EMBL" id="CP130318">
    <property type="protein sequence ID" value="WNQ12771.1"/>
    <property type="molecule type" value="Genomic_DNA"/>
</dbReference>
<accession>A0AA96LFF3</accession>
<gene>
    <name evidence="2" type="ORF">MJA45_06985</name>
</gene>
<evidence type="ECO:0000256" key="1">
    <source>
        <dbReference type="SAM" id="Phobius"/>
    </source>
</evidence>
<evidence type="ECO:0000313" key="2">
    <source>
        <dbReference type="EMBL" id="WNQ12771.1"/>
    </source>
</evidence>
<keyword evidence="3" id="KW-1185">Reference proteome</keyword>
<dbReference type="Proteomes" id="UP001305702">
    <property type="component" value="Chromosome"/>
</dbReference>
<sequence>MIGAVTYQGGSRMFLMAEDTNPVSHPVLAQIMTYSIVVIVALFLLVGLGRAVGLTLADRRKKENKKTKEE</sequence>